<dbReference type="EMBL" id="LXQE01000163">
    <property type="protein sequence ID" value="RCJ32673.1"/>
    <property type="molecule type" value="Genomic_DNA"/>
</dbReference>
<feature type="compositionally biased region" description="Basic and acidic residues" evidence="1">
    <location>
        <begin position="8"/>
        <end position="18"/>
    </location>
</feature>
<dbReference type="Proteomes" id="UP000252085">
    <property type="component" value="Unassembled WGS sequence"/>
</dbReference>
<evidence type="ECO:0000313" key="3">
    <source>
        <dbReference type="Proteomes" id="UP000252085"/>
    </source>
</evidence>
<dbReference type="AlphaFoldDB" id="A0A367RAE6"/>
<organism evidence="2 3">
    <name type="scientific">Nostoc punctiforme NIES-2108</name>
    <dbReference type="NCBI Taxonomy" id="1356359"/>
    <lineage>
        <taxon>Bacteria</taxon>
        <taxon>Bacillati</taxon>
        <taxon>Cyanobacteriota</taxon>
        <taxon>Cyanophyceae</taxon>
        <taxon>Nostocales</taxon>
        <taxon>Nostocaceae</taxon>
        <taxon>Nostoc</taxon>
    </lineage>
</organism>
<gene>
    <name evidence="2" type="ORF">A6769_26985</name>
</gene>
<accession>A0A367RAE6</accession>
<name>A0A367RAE6_NOSPU</name>
<evidence type="ECO:0000313" key="2">
    <source>
        <dbReference type="EMBL" id="RCJ32673.1"/>
    </source>
</evidence>
<reference evidence="3" key="1">
    <citation type="submission" date="2016-04" db="EMBL/GenBank/DDBJ databases">
        <authorList>
            <person name="Tabuchi Yagui T.R."/>
        </authorList>
    </citation>
    <scope>NUCLEOTIDE SEQUENCE [LARGE SCALE GENOMIC DNA]</scope>
</reference>
<comment type="caution">
    <text evidence="2">The sequence shown here is derived from an EMBL/GenBank/DDBJ whole genome shotgun (WGS) entry which is preliminary data.</text>
</comment>
<proteinExistence type="predicted"/>
<sequence length="59" mass="6850">MPQATAEAQRKQREEKNAQPKRIALYLAPHNDRQKPPYFIEKGLEKFYIICKSKSVSSS</sequence>
<evidence type="ECO:0000256" key="1">
    <source>
        <dbReference type="SAM" id="MobiDB-lite"/>
    </source>
</evidence>
<feature type="region of interest" description="Disordered" evidence="1">
    <location>
        <begin position="1"/>
        <end position="21"/>
    </location>
</feature>
<protein>
    <submittedName>
        <fullName evidence="2">Uncharacterized protein</fullName>
    </submittedName>
</protein>